<name>A0A0U3FMM7_9CREN</name>
<dbReference type="OrthoDB" id="275197at2157"/>
<dbReference type="EMBL" id="CP013695">
    <property type="protein sequence ID" value="ALU31409.1"/>
    <property type="molecule type" value="Genomic_DNA"/>
</dbReference>
<evidence type="ECO:0000259" key="2">
    <source>
        <dbReference type="Pfam" id="PF00441"/>
    </source>
</evidence>
<dbReference type="Proteomes" id="UP000060043">
    <property type="component" value="Chromosome"/>
</dbReference>
<dbReference type="Pfam" id="PF00441">
    <property type="entry name" value="Acyl-CoA_dh_1"/>
    <property type="match status" value="1"/>
</dbReference>
<evidence type="ECO:0000256" key="1">
    <source>
        <dbReference type="ARBA" id="ARBA00022630"/>
    </source>
</evidence>
<dbReference type="PANTHER" id="PTHR43884:SF12">
    <property type="entry name" value="ISOVALERYL-COA DEHYDROGENASE, MITOCHONDRIAL-RELATED"/>
    <property type="match status" value="1"/>
</dbReference>
<dbReference type="Gene3D" id="1.20.140.10">
    <property type="entry name" value="Butyryl-CoA Dehydrogenase, subunit A, domain 3"/>
    <property type="match status" value="1"/>
</dbReference>
<dbReference type="AlphaFoldDB" id="A0A0U3FMM7"/>
<keyword evidence="1" id="KW-0285">Flavoprotein</keyword>
<protein>
    <submittedName>
        <fullName evidence="3">Acyl-CoA dehydrogenase</fullName>
    </submittedName>
</protein>
<dbReference type="SUPFAM" id="SSF47203">
    <property type="entry name" value="Acyl-CoA dehydrogenase C-terminal domain-like"/>
    <property type="match status" value="1"/>
</dbReference>
<evidence type="ECO:0000313" key="3">
    <source>
        <dbReference type="EMBL" id="ALU28691.1"/>
    </source>
</evidence>
<dbReference type="InterPro" id="IPR036250">
    <property type="entry name" value="AcylCo_DH-like_C"/>
</dbReference>
<feature type="domain" description="Acyl-CoA dehydrogenase/oxidase C-terminal" evidence="2">
    <location>
        <begin position="147"/>
        <end position="206"/>
    </location>
</feature>
<evidence type="ECO:0000313" key="4">
    <source>
        <dbReference type="EMBL" id="ALU31409.1"/>
    </source>
</evidence>
<dbReference type="OMA" id="KKHEANS"/>
<evidence type="ECO:0000313" key="6">
    <source>
        <dbReference type="Proteomes" id="UP000065473"/>
    </source>
</evidence>
<dbReference type="STRING" id="1435377.SUSAZ_04980"/>
<reference evidence="5 6" key="1">
    <citation type="submission" date="2015-12" db="EMBL/GenBank/DDBJ databases">
        <title>A stable core within a dynamic pangenome in Sulfolobus acidocaldarius.</title>
        <authorList>
            <person name="Anderson R."/>
            <person name="Kouris A."/>
            <person name="Seward C."/>
            <person name="Campbell K."/>
            <person name="Whitaker R."/>
        </authorList>
    </citation>
    <scope>NUCLEOTIDE SEQUENCE [LARGE SCALE GENOMIC DNA]</scope>
    <source>
        <strain evidence="3 6">GG12-C01-09</strain>
        <strain evidence="4 5">NG05B_CO5_07</strain>
    </source>
</reference>
<proteinExistence type="predicted"/>
<evidence type="ECO:0000313" key="5">
    <source>
        <dbReference type="Proteomes" id="UP000060043"/>
    </source>
</evidence>
<dbReference type="EMBL" id="CP013694">
    <property type="protein sequence ID" value="ALU28691.1"/>
    <property type="molecule type" value="Genomic_DNA"/>
</dbReference>
<sequence length="267" mass="30174">MLLDVESNEEFSLIRNSLGEFLDREWKTLGAKKDKVSDNKVKEIFEKIKDLGIFQLIKENRVYGLLINEILGENLLPGIVSTTAMLGLDYPVTIGVNYVPEADKAEMIITPRGIAKRDEVELKEVESPDPTLRIYKVNGGNWKKLELDFNRAVIMASAQIIGHGLATMKQIVEYAKNRVAFGKPIGSYQAIKHRVVDDVIGLELVRSRYILGNIENPYNLLNHAYRKAFRAALDSIQFHGGIGFTSDLDLHLHLKRIIALQKIFKIS</sequence>
<dbReference type="PaxDb" id="1435377-SUSAZ_04980"/>
<dbReference type="PANTHER" id="PTHR43884">
    <property type="entry name" value="ACYL-COA DEHYDROGENASE"/>
    <property type="match status" value="1"/>
</dbReference>
<dbReference type="RefSeq" id="WP_011277930.1">
    <property type="nucleotide sequence ID" value="NZ_BHWZ01000002.1"/>
</dbReference>
<accession>A0A0U3FMM7</accession>
<organism evidence="3 6">
    <name type="scientific">Sulfolobus acidocaldarius</name>
    <dbReference type="NCBI Taxonomy" id="2285"/>
    <lineage>
        <taxon>Archaea</taxon>
        <taxon>Thermoproteota</taxon>
        <taxon>Thermoprotei</taxon>
        <taxon>Sulfolobales</taxon>
        <taxon>Sulfolobaceae</taxon>
        <taxon>Sulfolobus</taxon>
    </lineage>
</organism>
<gene>
    <name evidence="3" type="ORF">ATY89_01115</name>
    <name evidence="4" type="ORF">ATZ20_04150</name>
</gene>
<dbReference type="InterPro" id="IPR009075">
    <property type="entry name" value="AcylCo_DH/oxidase_C"/>
</dbReference>
<dbReference type="GO" id="GO:0003995">
    <property type="term" value="F:acyl-CoA dehydrogenase activity"/>
    <property type="evidence" value="ECO:0007669"/>
    <property type="project" value="TreeGrafter"/>
</dbReference>
<dbReference type="GeneID" id="14551581"/>
<dbReference type="Proteomes" id="UP000065473">
    <property type="component" value="Chromosome"/>
</dbReference>